<dbReference type="NCBIfam" id="TIGR01201">
    <property type="entry name" value="HU_rel"/>
    <property type="match status" value="1"/>
</dbReference>
<dbReference type="STRING" id="76123.AS203_09880"/>
<proteinExistence type="predicted"/>
<dbReference type="GO" id="GO:0003677">
    <property type="term" value="F:DNA binding"/>
    <property type="evidence" value="ECO:0007669"/>
    <property type="project" value="UniProtKB-KW"/>
</dbReference>
<keyword evidence="4" id="KW-1185">Reference proteome</keyword>
<evidence type="ECO:0000256" key="1">
    <source>
        <dbReference type="ARBA" id="ARBA00023125"/>
    </source>
</evidence>
<dbReference type="SUPFAM" id="SSF47729">
    <property type="entry name" value="IHF-like DNA-binding proteins"/>
    <property type="match status" value="1"/>
</dbReference>
<evidence type="ECO:0000313" key="3">
    <source>
        <dbReference type="EMBL" id="ALO49361.1"/>
    </source>
</evidence>
<organism evidence="3 4">
    <name type="scientific">Hoylesella enoeca</name>
    <dbReference type="NCBI Taxonomy" id="76123"/>
    <lineage>
        <taxon>Bacteria</taxon>
        <taxon>Pseudomonadati</taxon>
        <taxon>Bacteroidota</taxon>
        <taxon>Bacteroidia</taxon>
        <taxon>Bacteroidales</taxon>
        <taxon>Prevotellaceae</taxon>
        <taxon>Hoylesella</taxon>
    </lineage>
</organism>
<dbReference type="Proteomes" id="UP000056252">
    <property type="component" value="Chromosome"/>
</dbReference>
<keyword evidence="1 3" id="KW-0238">DNA-binding</keyword>
<evidence type="ECO:0000259" key="2">
    <source>
        <dbReference type="Pfam" id="PF18291"/>
    </source>
</evidence>
<dbReference type="AlphaFoldDB" id="A0A0S2KM19"/>
<dbReference type="EMBL" id="CP013195">
    <property type="protein sequence ID" value="ALO49361.1"/>
    <property type="molecule type" value="Genomic_DNA"/>
</dbReference>
<dbReference type="RefSeq" id="WP_025065287.1">
    <property type="nucleotide sequence ID" value="NZ_CP013195.1"/>
</dbReference>
<name>A0A0S2KM19_9BACT</name>
<sequence>MTIIFNKVQRKNPAKPDEPMKWYPVLRRIDLMEEEEVTIEIADETTLNPREAGMALSLFKKVLIRALLNGRTVKLGNWGTFRLTITTKGSATEKEVTADKVKKINIRFIPGKELKEAIAKAQLRDIKTLSKKK</sequence>
<evidence type="ECO:0000313" key="4">
    <source>
        <dbReference type="Proteomes" id="UP000056252"/>
    </source>
</evidence>
<dbReference type="Gene3D" id="4.10.520.10">
    <property type="entry name" value="IHF-like DNA-binding proteins"/>
    <property type="match status" value="1"/>
</dbReference>
<protein>
    <submittedName>
        <fullName evidence="3">DNA-binding protein</fullName>
    </submittedName>
</protein>
<feature type="domain" description="HU" evidence="2">
    <location>
        <begin position="1"/>
        <end position="123"/>
    </location>
</feature>
<dbReference type="Pfam" id="PF18291">
    <property type="entry name" value="HU-HIG"/>
    <property type="match status" value="1"/>
</dbReference>
<dbReference type="eggNOG" id="COG0776">
    <property type="taxonomic scope" value="Bacteria"/>
</dbReference>
<dbReference type="KEGG" id="peo:AS203_09880"/>
<dbReference type="InterPro" id="IPR005902">
    <property type="entry name" value="HU_DNA-bd_put"/>
</dbReference>
<dbReference type="OrthoDB" id="1072756at2"/>
<dbReference type="InterPro" id="IPR041607">
    <property type="entry name" value="HU-HIG"/>
</dbReference>
<gene>
    <name evidence="3" type="ORF">AS203_09880</name>
</gene>
<dbReference type="InterPro" id="IPR010992">
    <property type="entry name" value="IHF-like_DNA-bd_dom_sf"/>
</dbReference>
<reference evidence="4" key="1">
    <citation type="submission" date="2015-11" db="EMBL/GenBank/DDBJ databases">
        <authorList>
            <person name="Holder M.E."/>
            <person name="Ajami N.J."/>
            <person name="Petrosino J.F."/>
        </authorList>
    </citation>
    <scope>NUCLEOTIDE SEQUENCE [LARGE SCALE GENOMIC DNA]</scope>
    <source>
        <strain evidence="4">F0113</strain>
    </source>
</reference>
<accession>A0A0S2KM19</accession>